<dbReference type="PANTHER" id="PTHR43806:SF58">
    <property type="entry name" value="ALKALINE PROTEASE 1-RELATED"/>
    <property type="match status" value="1"/>
</dbReference>
<evidence type="ECO:0000256" key="4">
    <source>
        <dbReference type="ARBA" id="ARBA00022801"/>
    </source>
</evidence>
<feature type="chain" id="PRO_5046380915" evidence="8">
    <location>
        <begin position="16"/>
        <end position="391"/>
    </location>
</feature>
<feature type="active site" description="Charge relay system" evidence="6">
    <location>
        <position position="333"/>
    </location>
</feature>
<comment type="caution">
    <text evidence="11">The sequence shown here is derived from an EMBL/GenBank/DDBJ whole genome shotgun (WGS) entry which is preliminary data.</text>
</comment>
<dbReference type="Pfam" id="PF00082">
    <property type="entry name" value="Peptidase_S8"/>
    <property type="match status" value="1"/>
</dbReference>
<dbReference type="InterPro" id="IPR000209">
    <property type="entry name" value="Peptidase_S8/S53_dom"/>
</dbReference>
<evidence type="ECO:0000256" key="3">
    <source>
        <dbReference type="ARBA" id="ARBA00022729"/>
    </source>
</evidence>
<keyword evidence="12" id="KW-1185">Reference proteome</keyword>
<dbReference type="InterPro" id="IPR015500">
    <property type="entry name" value="Peptidase_S8_subtilisin-rel"/>
</dbReference>
<dbReference type="Proteomes" id="UP001365128">
    <property type="component" value="Unassembled WGS sequence"/>
</dbReference>
<dbReference type="PANTHER" id="PTHR43806">
    <property type="entry name" value="PEPTIDASE S8"/>
    <property type="match status" value="1"/>
</dbReference>
<dbReference type="InterPro" id="IPR036852">
    <property type="entry name" value="Peptidase_S8/S53_dom_sf"/>
</dbReference>
<feature type="active site" description="Charge relay system" evidence="6">
    <location>
        <position position="173"/>
    </location>
</feature>
<evidence type="ECO:0000259" key="10">
    <source>
        <dbReference type="Pfam" id="PF05922"/>
    </source>
</evidence>
<evidence type="ECO:0000259" key="9">
    <source>
        <dbReference type="Pfam" id="PF00082"/>
    </source>
</evidence>
<dbReference type="SUPFAM" id="SSF52743">
    <property type="entry name" value="Subtilisin-like"/>
    <property type="match status" value="1"/>
</dbReference>
<evidence type="ECO:0000313" key="11">
    <source>
        <dbReference type="EMBL" id="KAK7545298.1"/>
    </source>
</evidence>
<dbReference type="CDD" id="cd04077">
    <property type="entry name" value="Peptidases_S8_PCSK9_ProteinaseK_like"/>
    <property type="match status" value="1"/>
</dbReference>
<dbReference type="EMBL" id="JBBPDW010000018">
    <property type="protein sequence ID" value="KAK7545298.1"/>
    <property type="molecule type" value="Genomic_DNA"/>
</dbReference>
<keyword evidence="3 8" id="KW-0732">Signal</keyword>
<protein>
    <submittedName>
        <fullName evidence="11">Oryzin</fullName>
    </submittedName>
</protein>
<evidence type="ECO:0000256" key="2">
    <source>
        <dbReference type="ARBA" id="ARBA00022670"/>
    </source>
</evidence>
<evidence type="ECO:0000256" key="1">
    <source>
        <dbReference type="ARBA" id="ARBA00011073"/>
    </source>
</evidence>
<organism evidence="11 12">
    <name type="scientific">Phyllosticta citricarpa</name>
    <dbReference type="NCBI Taxonomy" id="55181"/>
    <lineage>
        <taxon>Eukaryota</taxon>
        <taxon>Fungi</taxon>
        <taxon>Dikarya</taxon>
        <taxon>Ascomycota</taxon>
        <taxon>Pezizomycotina</taxon>
        <taxon>Dothideomycetes</taxon>
        <taxon>Dothideomycetes incertae sedis</taxon>
        <taxon>Botryosphaeriales</taxon>
        <taxon>Phyllostictaceae</taxon>
        <taxon>Phyllosticta</taxon>
    </lineage>
</organism>
<dbReference type="InterPro" id="IPR023828">
    <property type="entry name" value="Peptidase_S8_Ser-AS"/>
</dbReference>
<dbReference type="Pfam" id="PF05922">
    <property type="entry name" value="Inhibitor_I9"/>
    <property type="match status" value="1"/>
</dbReference>
<dbReference type="PROSITE" id="PS00137">
    <property type="entry name" value="SUBTILASE_HIS"/>
    <property type="match status" value="1"/>
</dbReference>
<dbReference type="InterPro" id="IPR037045">
    <property type="entry name" value="S8pro/Inhibitor_I9_sf"/>
</dbReference>
<name>A0ABR1MD78_9PEZI</name>
<proteinExistence type="inferred from homology"/>
<sequence length="391" mass="41381">MRYVFIVALLPLVVSVRLLLPAPNAIVVPNRYIVTLKQNDTQSVIRAAGSCVDEKYIRHVYDFGKFKGFSATLDKKTLDDLQSNNAVVSVEPDTIVSTALLAVQDPSIWNLARISHHNRSSAHKYIYDNSAGSYTCVYIIDTGIHINHNDFQRRALSIANFSPENDVNDNHGHGTHVAGTVGSATYGVAKNVSLLAVKVFGASGTGPASDVVAGIAFAANDYVSVNRSQCAKGGVANLSISGPFTEALNAAVKAAVEKGLFMAVSAGNNGQNSSEFSPGSVEEACAAGATDANDSRAWFSNFGPNVDIWAPGVGILSTWNTGPNATNTLDGTSMAAPHVAGLAAYLTALEGERTPFDLRKRIQQISTKGLVTNIENTSSINDLAYNDNEAC</sequence>
<keyword evidence="5 6" id="KW-0720">Serine protease</keyword>
<dbReference type="Gene3D" id="3.30.70.80">
    <property type="entry name" value="Peptidase S8 propeptide/proteinase inhibitor I9"/>
    <property type="match status" value="1"/>
</dbReference>
<dbReference type="SUPFAM" id="SSF54897">
    <property type="entry name" value="Protease propeptides/inhibitors"/>
    <property type="match status" value="1"/>
</dbReference>
<dbReference type="InterPro" id="IPR022398">
    <property type="entry name" value="Peptidase_S8_His-AS"/>
</dbReference>
<gene>
    <name evidence="11" type="ORF">IWX46DRAFT_526646</name>
</gene>
<dbReference type="PROSITE" id="PS51892">
    <property type="entry name" value="SUBTILASE"/>
    <property type="match status" value="1"/>
</dbReference>
<dbReference type="InterPro" id="IPR050131">
    <property type="entry name" value="Peptidase_S8_subtilisin-like"/>
</dbReference>
<dbReference type="InterPro" id="IPR010259">
    <property type="entry name" value="S8pro/Inhibitor_I9"/>
</dbReference>
<dbReference type="Gene3D" id="3.40.50.200">
    <property type="entry name" value="Peptidase S8/S53 domain"/>
    <property type="match status" value="1"/>
</dbReference>
<dbReference type="InterPro" id="IPR023827">
    <property type="entry name" value="Peptidase_S8_Asp-AS"/>
</dbReference>
<feature type="domain" description="Inhibitor I9" evidence="10">
    <location>
        <begin position="31"/>
        <end position="98"/>
    </location>
</feature>
<dbReference type="InterPro" id="IPR034193">
    <property type="entry name" value="PCSK9_ProteinaseK-like"/>
</dbReference>
<comment type="similarity">
    <text evidence="1 6 7">Belongs to the peptidase S8 family.</text>
</comment>
<accession>A0ABR1MD78</accession>
<dbReference type="PRINTS" id="PR00723">
    <property type="entry name" value="SUBTILISIN"/>
</dbReference>
<evidence type="ECO:0000256" key="8">
    <source>
        <dbReference type="SAM" id="SignalP"/>
    </source>
</evidence>
<feature type="active site" description="Charge relay system" evidence="6">
    <location>
        <position position="141"/>
    </location>
</feature>
<evidence type="ECO:0000256" key="5">
    <source>
        <dbReference type="ARBA" id="ARBA00022825"/>
    </source>
</evidence>
<keyword evidence="2 6" id="KW-0645">Protease</keyword>
<evidence type="ECO:0000256" key="6">
    <source>
        <dbReference type="PROSITE-ProRule" id="PRU01240"/>
    </source>
</evidence>
<dbReference type="PROSITE" id="PS00136">
    <property type="entry name" value="SUBTILASE_ASP"/>
    <property type="match status" value="1"/>
</dbReference>
<evidence type="ECO:0000256" key="7">
    <source>
        <dbReference type="RuleBase" id="RU003355"/>
    </source>
</evidence>
<dbReference type="PROSITE" id="PS00138">
    <property type="entry name" value="SUBTILASE_SER"/>
    <property type="match status" value="1"/>
</dbReference>
<reference evidence="11 12" key="1">
    <citation type="submission" date="2024-04" db="EMBL/GenBank/DDBJ databases">
        <title>Phyllosticta paracitricarpa is synonymous to the EU quarantine fungus P. citricarpa based on phylogenomic analyses.</title>
        <authorList>
            <consortium name="Lawrence Berkeley National Laboratory"/>
            <person name="Van Ingen-Buijs V.A."/>
            <person name="Van Westerhoven A.C."/>
            <person name="Haridas S."/>
            <person name="Skiadas P."/>
            <person name="Martin F."/>
            <person name="Groenewald J.Z."/>
            <person name="Crous P.W."/>
            <person name="Seidl M.F."/>
        </authorList>
    </citation>
    <scope>NUCLEOTIDE SEQUENCE [LARGE SCALE GENOMIC DNA]</scope>
    <source>
        <strain evidence="11 12">CBS 122670</strain>
    </source>
</reference>
<evidence type="ECO:0000313" key="12">
    <source>
        <dbReference type="Proteomes" id="UP001365128"/>
    </source>
</evidence>
<keyword evidence="4 6" id="KW-0378">Hydrolase</keyword>
<feature type="domain" description="Peptidase S8/S53" evidence="9">
    <location>
        <begin position="135"/>
        <end position="369"/>
    </location>
</feature>
<feature type="signal peptide" evidence="8">
    <location>
        <begin position="1"/>
        <end position="15"/>
    </location>
</feature>